<reference evidence="1 2" key="1">
    <citation type="journal article" date="2022" name="Genome Biol. Evol.">
        <title>The Spruce Budworm Genome: Reconstructing the Evolutionary History of Antifreeze Proteins.</title>
        <authorList>
            <person name="Beliveau C."/>
            <person name="Gagne P."/>
            <person name="Picq S."/>
            <person name="Vernygora O."/>
            <person name="Keeling C.I."/>
            <person name="Pinkney K."/>
            <person name="Doucet D."/>
            <person name="Wen F."/>
            <person name="Johnston J.S."/>
            <person name="Maaroufi H."/>
            <person name="Boyle B."/>
            <person name="Laroche J."/>
            <person name="Dewar K."/>
            <person name="Juretic N."/>
            <person name="Blackburn G."/>
            <person name="Nisole A."/>
            <person name="Brunet B."/>
            <person name="Brandao M."/>
            <person name="Lumley L."/>
            <person name="Duan J."/>
            <person name="Quan G."/>
            <person name="Lucarotti C.J."/>
            <person name="Roe A.D."/>
            <person name="Sperling F.A.H."/>
            <person name="Levesque R.C."/>
            <person name="Cusson M."/>
        </authorList>
    </citation>
    <scope>NUCLEOTIDE SEQUENCE [LARGE SCALE GENOMIC DNA]</scope>
    <source>
        <strain evidence="1">Glfc:IPQL:Cfum</strain>
    </source>
</reference>
<evidence type="ECO:0000313" key="2">
    <source>
        <dbReference type="Proteomes" id="UP001064048"/>
    </source>
</evidence>
<sequence length="519" mass="59999">MWLILVTALSITIGVSYLFLSYKYSFWKRYGLPSPKPLPLLGNYADFILMRKNLGDNVTDICNQFPNEPIIGTYYGTEPAVIVKDPELLRLVVTKDFYYFSSRDLKDHIHQEPVMKNLFSAEGDYWRVMRQNLTPLFSSSRMKKMFHLIQSRTVTYEKVLAKEIQEKQIHDARSFNTRFTMDCIGSCIFGVDTNAMSSIANENPFRIISDKIFDFNAVRLSKIIIRSIWPNIFYGLRFKALPNEINDFFANLVKNVFKDRNHKPSARNDFIDLMLLFKQNDYIEGDDMQSMKTKAITTGKIRLPADDDMLVAQCLVFFGAGFETSAATMSFTLYELAKSPKALEKVLSEIDEHMKKHDGKITYECVTDLPYLEACLNESLRLYPVMGGLTREVIEDYTLPSGVVLKKGVRVHIPVYYLQKHPDYFPEPEEYRPERFLGENKHDVKPFTYYPFGEGPRVCIGMRFARMQMMAGLVTLLKDYTVELPAHVPRKVTFSPNAFTTQTKELLELKFQPRLKHAA</sequence>
<keyword evidence="2" id="KW-1185">Reference proteome</keyword>
<gene>
    <name evidence="1" type="ORF">MSG28_005961</name>
</gene>
<proteinExistence type="predicted"/>
<comment type="caution">
    <text evidence="1">The sequence shown here is derived from an EMBL/GenBank/DDBJ whole genome shotgun (WGS) entry which is preliminary data.</text>
</comment>
<protein>
    <submittedName>
        <fullName evidence="1">Uncharacterized protein</fullName>
    </submittedName>
</protein>
<organism evidence="1 2">
    <name type="scientific">Choristoneura fumiferana</name>
    <name type="common">Spruce budworm moth</name>
    <name type="synonym">Archips fumiferana</name>
    <dbReference type="NCBI Taxonomy" id="7141"/>
    <lineage>
        <taxon>Eukaryota</taxon>
        <taxon>Metazoa</taxon>
        <taxon>Ecdysozoa</taxon>
        <taxon>Arthropoda</taxon>
        <taxon>Hexapoda</taxon>
        <taxon>Insecta</taxon>
        <taxon>Pterygota</taxon>
        <taxon>Neoptera</taxon>
        <taxon>Endopterygota</taxon>
        <taxon>Lepidoptera</taxon>
        <taxon>Glossata</taxon>
        <taxon>Ditrysia</taxon>
        <taxon>Tortricoidea</taxon>
        <taxon>Tortricidae</taxon>
        <taxon>Tortricinae</taxon>
        <taxon>Choristoneura</taxon>
    </lineage>
</organism>
<dbReference type="EMBL" id="CM046109">
    <property type="protein sequence ID" value="KAI8442459.1"/>
    <property type="molecule type" value="Genomic_DNA"/>
</dbReference>
<dbReference type="Proteomes" id="UP001064048">
    <property type="component" value="Chromosome 9"/>
</dbReference>
<name>A0ACC0L0Y8_CHOFU</name>
<evidence type="ECO:0000313" key="1">
    <source>
        <dbReference type="EMBL" id="KAI8442459.1"/>
    </source>
</evidence>
<accession>A0ACC0L0Y8</accession>